<name>A0A9E7N6B5_9CAUD</name>
<accession>A0A9E7N6B5</accession>
<reference evidence="1" key="1">
    <citation type="submission" date="2022-04" db="EMBL/GenBank/DDBJ databases">
        <authorList>
            <person name="Friedrich I."/>
            <person name="Schneider D."/>
            <person name="Poehlein A."/>
            <person name="Hertel R."/>
            <person name="Daniel R."/>
        </authorList>
    </citation>
    <scope>NUCLEOTIDE SEQUENCE</scope>
</reference>
<protein>
    <submittedName>
        <fullName evidence="1">Uncharacterized protein</fullName>
    </submittedName>
</protein>
<dbReference type="EMBL" id="ON529851">
    <property type="protein sequence ID" value="UTC29026.1"/>
    <property type="molecule type" value="Genomic_DNA"/>
</dbReference>
<proteinExistence type="predicted"/>
<evidence type="ECO:0000313" key="1">
    <source>
        <dbReference type="EMBL" id="UTC29026.1"/>
    </source>
</evidence>
<organism evidence="1 2">
    <name type="scientific">Brevundimonas phage vB_BpoS-Marchewka</name>
    <dbReference type="NCBI Taxonomy" id="2948604"/>
    <lineage>
        <taxon>Viruses</taxon>
        <taxon>Duplodnaviria</taxon>
        <taxon>Heunggongvirae</taxon>
        <taxon>Uroviricota</taxon>
        <taxon>Caudoviricetes</taxon>
        <taxon>Jeanschmidtviridae</taxon>
        <taxon>Marchewkavirus</taxon>
        <taxon>Marchewkavirus marchewka</taxon>
    </lineage>
</organism>
<evidence type="ECO:0000313" key="2">
    <source>
        <dbReference type="Proteomes" id="UP001056634"/>
    </source>
</evidence>
<sequence>MHTRNPEEFSRILDEAAEHIARQPIHPGQTMPGLWSLDDGTHEPARLIGVIVALALAQVCKTGDCDLQEALASYAAVAHDIPLIAKGGPDVIAAQNLRDAAQTLREARH</sequence>
<keyword evidence="2" id="KW-1185">Reference proteome</keyword>
<dbReference type="Proteomes" id="UP001056634">
    <property type="component" value="Segment"/>
</dbReference>
<gene>
    <name evidence="1" type="ORF">MARCHEWKA_05140</name>
</gene>